<dbReference type="InterPro" id="IPR011055">
    <property type="entry name" value="Dup_hybrid_motif"/>
</dbReference>
<dbReference type="GO" id="GO:0016301">
    <property type="term" value="F:kinase activity"/>
    <property type="evidence" value="ECO:0007669"/>
    <property type="project" value="UniProtKB-KW"/>
</dbReference>
<proteinExistence type="predicted"/>
<dbReference type="InterPro" id="IPR001127">
    <property type="entry name" value="PTS_EIIA_1_perm"/>
</dbReference>
<keyword evidence="4" id="KW-0808">Transferase</keyword>
<dbReference type="AlphaFoldDB" id="A0A1I3BQG6"/>
<dbReference type="GO" id="GO:0005737">
    <property type="term" value="C:cytoplasm"/>
    <property type="evidence" value="ECO:0007669"/>
    <property type="project" value="UniProtKB-SubCell"/>
</dbReference>
<organism evidence="8 9">
    <name type="scientific">Pisciglobus halotolerans</name>
    <dbReference type="NCBI Taxonomy" id="745365"/>
    <lineage>
        <taxon>Bacteria</taxon>
        <taxon>Bacillati</taxon>
        <taxon>Bacillota</taxon>
        <taxon>Bacilli</taxon>
        <taxon>Lactobacillales</taxon>
        <taxon>Carnobacteriaceae</taxon>
    </lineage>
</organism>
<evidence type="ECO:0000313" key="8">
    <source>
        <dbReference type="EMBL" id="SFH64558.1"/>
    </source>
</evidence>
<keyword evidence="9" id="KW-1185">Reference proteome</keyword>
<keyword evidence="5" id="KW-0598">Phosphotransferase system</keyword>
<feature type="domain" description="PTS EIIA type-1" evidence="7">
    <location>
        <begin position="35"/>
        <end position="139"/>
    </location>
</feature>
<protein>
    <submittedName>
        <fullName evidence="8">PTS system IIA component, Glc family</fullName>
    </submittedName>
</protein>
<keyword evidence="6" id="KW-0418">Kinase</keyword>
<dbReference type="Proteomes" id="UP000198668">
    <property type="component" value="Unassembled WGS sequence"/>
</dbReference>
<dbReference type="GO" id="GO:0009401">
    <property type="term" value="P:phosphoenolpyruvate-dependent sugar phosphotransferase system"/>
    <property type="evidence" value="ECO:0007669"/>
    <property type="project" value="UniProtKB-KW"/>
</dbReference>
<evidence type="ECO:0000256" key="2">
    <source>
        <dbReference type="ARBA" id="ARBA00022448"/>
    </source>
</evidence>
<evidence type="ECO:0000256" key="4">
    <source>
        <dbReference type="ARBA" id="ARBA00022679"/>
    </source>
</evidence>
<dbReference type="RefSeq" id="WP_177186175.1">
    <property type="nucleotide sequence ID" value="NZ_FOQE01000008.1"/>
</dbReference>
<evidence type="ECO:0000256" key="3">
    <source>
        <dbReference type="ARBA" id="ARBA00022597"/>
    </source>
</evidence>
<dbReference type="PROSITE" id="PS51093">
    <property type="entry name" value="PTS_EIIA_TYPE_1"/>
    <property type="match status" value="1"/>
</dbReference>
<sequence length="171" mass="18727">MNRKEEEHRENKKMDNFHITAAADGEIIPITEVQDPVFSEKMAGEGFAINPVSDTVVAPISGKLYQVADSHHAYVIESADGFEVLVHIGINTISLNGEGFHTDLVSGMMIGKGEVLATFAREEMIEKGIDVTIPIVVVKGITELSECIYQYEKHAKAGKTVAMTIKRLEIA</sequence>
<dbReference type="Gene3D" id="2.70.70.10">
    <property type="entry name" value="Glucose Permease (Domain IIA)"/>
    <property type="match status" value="1"/>
</dbReference>
<dbReference type="Pfam" id="PF00358">
    <property type="entry name" value="PTS_EIIA_1"/>
    <property type="match status" value="1"/>
</dbReference>
<dbReference type="PROSITE" id="PS00371">
    <property type="entry name" value="PTS_EIIA_TYPE_1_HIS"/>
    <property type="match status" value="1"/>
</dbReference>
<comment type="subcellular location">
    <subcellularLocation>
        <location evidence="1">Cytoplasm</location>
    </subcellularLocation>
</comment>
<name>A0A1I3BQG6_9LACT</name>
<dbReference type="PANTHER" id="PTHR45008">
    <property type="entry name" value="PTS SYSTEM GLUCOSE-SPECIFIC EIIA COMPONENT"/>
    <property type="match status" value="1"/>
</dbReference>
<keyword evidence="3" id="KW-0762">Sugar transport</keyword>
<evidence type="ECO:0000313" key="9">
    <source>
        <dbReference type="Proteomes" id="UP000198668"/>
    </source>
</evidence>
<gene>
    <name evidence="8" type="ORF">SAMN04489868_10884</name>
</gene>
<reference evidence="8 9" key="1">
    <citation type="submission" date="2016-10" db="EMBL/GenBank/DDBJ databases">
        <authorList>
            <person name="de Groot N.N."/>
        </authorList>
    </citation>
    <scope>NUCLEOTIDE SEQUENCE [LARGE SCALE GENOMIC DNA]</scope>
    <source>
        <strain evidence="8 9">DSM 27630</strain>
    </source>
</reference>
<dbReference type="InterPro" id="IPR050890">
    <property type="entry name" value="PTS_EIIA_component"/>
</dbReference>
<evidence type="ECO:0000256" key="6">
    <source>
        <dbReference type="ARBA" id="ARBA00022777"/>
    </source>
</evidence>
<keyword evidence="2" id="KW-0813">Transport</keyword>
<accession>A0A1I3BQG6</accession>
<dbReference type="PANTHER" id="PTHR45008:SF1">
    <property type="entry name" value="PTS SYSTEM GLUCOSE-SPECIFIC EIIA COMPONENT"/>
    <property type="match status" value="1"/>
</dbReference>
<evidence type="ECO:0000259" key="7">
    <source>
        <dbReference type="PROSITE" id="PS51093"/>
    </source>
</evidence>
<dbReference type="EMBL" id="FOQE01000008">
    <property type="protein sequence ID" value="SFH64558.1"/>
    <property type="molecule type" value="Genomic_DNA"/>
</dbReference>
<evidence type="ECO:0000256" key="5">
    <source>
        <dbReference type="ARBA" id="ARBA00022683"/>
    </source>
</evidence>
<evidence type="ECO:0000256" key="1">
    <source>
        <dbReference type="ARBA" id="ARBA00004496"/>
    </source>
</evidence>
<dbReference type="NCBIfam" id="TIGR00830">
    <property type="entry name" value="PTBA"/>
    <property type="match status" value="1"/>
</dbReference>
<dbReference type="SUPFAM" id="SSF51261">
    <property type="entry name" value="Duplicated hybrid motif"/>
    <property type="match status" value="1"/>
</dbReference>